<keyword evidence="2" id="KW-0804">Transcription</keyword>
<accession>G7WEX8</accession>
<dbReference type="Pfam" id="PF25583">
    <property type="entry name" value="WCX"/>
    <property type="match status" value="1"/>
</dbReference>
<dbReference type="STRING" id="768706.Desor_1665"/>
<dbReference type="OrthoDB" id="9767131at2"/>
<name>G7WEX8_DESOD</name>
<dbReference type="InterPro" id="IPR001034">
    <property type="entry name" value="DeoR_HTH"/>
</dbReference>
<dbReference type="HOGENOM" id="CLU_041141_5_1_9"/>
<dbReference type="PATRIC" id="fig|768706.3.peg.1659"/>
<dbReference type="Pfam" id="PF13280">
    <property type="entry name" value="WYL"/>
    <property type="match status" value="1"/>
</dbReference>
<dbReference type="Gene3D" id="1.10.10.10">
    <property type="entry name" value="Winged helix-like DNA-binding domain superfamily/Winged helix DNA-binding domain"/>
    <property type="match status" value="1"/>
</dbReference>
<dbReference type="PIRSF" id="PIRSF016838">
    <property type="entry name" value="PafC"/>
    <property type="match status" value="1"/>
</dbReference>
<dbReference type="Proteomes" id="UP000006346">
    <property type="component" value="Chromosome"/>
</dbReference>
<dbReference type="InterPro" id="IPR026881">
    <property type="entry name" value="WYL_dom"/>
</dbReference>
<evidence type="ECO:0000256" key="1">
    <source>
        <dbReference type="ARBA" id="ARBA00023015"/>
    </source>
</evidence>
<dbReference type="SUPFAM" id="SSF46785">
    <property type="entry name" value="Winged helix' DNA-binding domain"/>
    <property type="match status" value="1"/>
</dbReference>
<feature type="domain" description="HTH deoR-type" evidence="3">
    <location>
        <begin position="2"/>
        <end position="57"/>
    </location>
</feature>
<evidence type="ECO:0000259" key="3">
    <source>
        <dbReference type="PROSITE" id="PS51000"/>
    </source>
</evidence>
<proteinExistence type="predicted"/>
<evidence type="ECO:0000256" key="2">
    <source>
        <dbReference type="ARBA" id="ARBA00023163"/>
    </source>
</evidence>
<keyword evidence="1" id="KW-0805">Transcription regulation</keyword>
<dbReference type="PANTHER" id="PTHR34580">
    <property type="match status" value="1"/>
</dbReference>
<reference evidence="5" key="1">
    <citation type="submission" date="2011-11" db="EMBL/GenBank/DDBJ databases">
        <title>Complete sequence of Desulfosporosinus orientis DSM 765.</title>
        <authorList>
            <person name="Lucas S."/>
            <person name="Han J."/>
            <person name="Lapidus A."/>
            <person name="Cheng J.-F."/>
            <person name="Goodwin L."/>
            <person name="Pitluck S."/>
            <person name="Peters L."/>
            <person name="Ovchinnikova G."/>
            <person name="Teshima H."/>
            <person name="Detter J.C."/>
            <person name="Han C."/>
            <person name="Tapia R."/>
            <person name="Land M."/>
            <person name="Hauser L."/>
            <person name="Kyrpides N."/>
            <person name="Ivanova N."/>
            <person name="Pagani I."/>
            <person name="Pester M."/>
            <person name="Spring S."/>
            <person name="Ollivier B."/>
            <person name="Rattei T."/>
            <person name="Klenk H.-P."/>
            <person name="Wagner M."/>
            <person name="Loy A."/>
            <person name="Woyke T."/>
        </authorList>
    </citation>
    <scope>NUCLEOTIDE SEQUENCE [LARGE SCALE GENOMIC DNA]</scope>
    <source>
        <strain evidence="5">ATCC 19365 / DSM 765 / NCIMB 8382 / VKM B-1628</strain>
    </source>
</reference>
<dbReference type="PROSITE" id="PS52050">
    <property type="entry name" value="WYL"/>
    <property type="match status" value="1"/>
</dbReference>
<dbReference type="InterPro" id="IPR057727">
    <property type="entry name" value="WCX_dom"/>
</dbReference>
<dbReference type="EMBL" id="CP003108">
    <property type="protein sequence ID" value="AET67307.1"/>
    <property type="molecule type" value="Genomic_DNA"/>
</dbReference>
<dbReference type="PANTHER" id="PTHR34580:SF1">
    <property type="entry name" value="PROTEIN PAFC"/>
    <property type="match status" value="1"/>
</dbReference>
<dbReference type="eggNOG" id="COG2378">
    <property type="taxonomic scope" value="Bacteria"/>
</dbReference>
<dbReference type="InterPro" id="IPR013196">
    <property type="entry name" value="HTH_11"/>
</dbReference>
<organism evidence="4 5">
    <name type="scientific">Desulfosporosinus orientis (strain ATCC 19365 / DSM 765 / NCIMB 8382 / VKM B-1628 / Singapore I)</name>
    <name type="common">Desulfotomaculum orientis</name>
    <dbReference type="NCBI Taxonomy" id="768706"/>
    <lineage>
        <taxon>Bacteria</taxon>
        <taxon>Bacillati</taxon>
        <taxon>Bacillota</taxon>
        <taxon>Clostridia</taxon>
        <taxon>Eubacteriales</taxon>
        <taxon>Desulfitobacteriaceae</taxon>
        <taxon>Desulfosporosinus</taxon>
    </lineage>
</organism>
<dbReference type="InterPro" id="IPR051534">
    <property type="entry name" value="CBASS_pafABC_assoc_protein"/>
</dbReference>
<dbReference type="Pfam" id="PF08279">
    <property type="entry name" value="HTH_11"/>
    <property type="match status" value="1"/>
</dbReference>
<dbReference type="GO" id="GO:0003700">
    <property type="term" value="F:DNA-binding transcription factor activity"/>
    <property type="evidence" value="ECO:0007669"/>
    <property type="project" value="InterPro"/>
</dbReference>
<dbReference type="RefSeq" id="WP_014184126.1">
    <property type="nucleotide sequence ID" value="NC_016584.1"/>
</dbReference>
<dbReference type="InterPro" id="IPR036390">
    <property type="entry name" value="WH_DNA-bd_sf"/>
</dbReference>
<gene>
    <name evidence="4" type="ordered locus">Desor_1665</name>
</gene>
<keyword evidence="5" id="KW-1185">Reference proteome</keyword>
<evidence type="ECO:0000313" key="4">
    <source>
        <dbReference type="EMBL" id="AET67307.1"/>
    </source>
</evidence>
<evidence type="ECO:0000313" key="5">
    <source>
        <dbReference type="Proteomes" id="UP000006346"/>
    </source>
</evidence>
<sequence length="302" mass="35254">MKIDRLIGIITVLLQNEKVTAPYLAEKFEVSRRTINRDIEDLCKAGIPIVTTQGMNGGITIADGYKIDKTVFNDEELRAIFTGLLGLDSVAQDKRYQNIIDKFFSGKSGFYAASHIMIDLSSHYKNTLAPKIADIQQSIDKSYEIEFYYYNSTGERKVTLDPYLIVFQWSSWYVFGFDHASGDFRLFKLNRLWKLQCTDKRFNLQDIPQEKLDFGSYFTNEIQAVILFNESVKYRLIEEYAEDCFSYLADGKLRFEFPFTNKEYLLEWVLSFGNKAELLEPQELREELKSRLQKTIEKYSET</sequence>
<dbReference type="PROSITE" id="PS51000">
    <property type="entry name" value="HTH_DEOR_2"/>
    <property type="match status" value="1"/>
</dbReference>
<protein>
    <submittedName>
        <fullName evidence="4">Putative transcriptional regulator</fullName>
    </submittedName>
</protein>
<dbReference type="InterPro" id="IPR036388">
    <property type="entry name" value="WH-like_DNA-bd_sf"/>
</dbReference>
<reference evidence="4 5" key="2">
    <citation type="journal article" date="2012" name="J. Bacteriol.">
        <title>Complete genome sequences of Desulfosporosinus orientis DSM765T, Desulfosporosinus youngiae DSM17734T, Desulfosporosinus meridiei DSM13257T, and Desulfosporosinus acidiphilus DSM22704T.</title>
        <authorList>
            <person name="Pester M."/>
            <person name="Brambilla E."/>
            <person name="Alazard D."/>
            <person name="Rattei T."/>
            <person name="Weinmaier T."/>
            <person name="Han J."/>
            <person name="Lucas S."/>
            <person name="Lapidus A."/>
            <person name="Cheng J.F."/>
            <person name="Goodwin L."/>
            <person name="Pitluck S."/>
            <person name="Peters L."/>
            <person name="Ovchinnikova G."/>
            <person name="Teshima H."/>
            <person name="Detter J.C."/>
            <person name="Han C.S."/>
            <person name="Tapia R."/>
            <person name="Land M.L."/>
            <person name="Hauser L."/>
            <person name="Kyrpides N.C."/>
            <person name="Ivanova N.N."/>
            <person name="Pagani I."/>
            <person name="Huntmann M."/>
            <person name="Wei C.L."/>
            <person name="Davenport K.W."/>
            <person name="Daligault H."/>
            <person name="Chain P.S."/>
            <person name="Chen A."/>
            <person name="Mavromatis K."/>
            <person name="Markowitz V."/>
            <person name="Szeto E."/>
            <person name="Mikhailova N."/>
            <person name="Pati A."/>
            <person name="Wagner M."/>
            <person name="Woyke T."/>
            <person name="Ollivier B."/>
            <person name="Klenk H.P."/>
            <person name="Spring S."/>
            <person name="Loy A."/>
        </authorList>
    </citation>
    <scope>NUCLEOTIDE SEQUENCE [LARGE SCALE GENOMIC DNA]</scope>
    <source>
        <strain evidence="5">ATCC 19365 / DSM 765 / NCIMB 8382 / VKM B-1628</strain>
    </source>
</reference>
<dbReference type="InterPro" id="IPR028349">
    <property type="entry name" value="PafC-like"/>
</dbReference>
<dbReference type="AlphaFoldDB" id="G7WEX8"/>
<dbReference type="KEGG" id="dor:Desor_1665"/>